<comment type="subcellular location">
    <subcellularLocation>
        <location evidence="1">Periplasm</location>
    </subcellularLocation>
</comment>
<keyword evidence="6" id="KW-1185">Reference proteome</keyword>
<sequence length="286" mass="32275">MLRVAYIPEHFSSPVFLALKHKFFKLPIEFVPVIEGTGRLVKLLNDDKVDVAIGLTEGFISDIANGNNNNTIIGTYVKSPLCWAISTGSNRSDLTSRDQLNGATVGVSRIGSGSYVMSYVLANQLKFDKAFSFNVLDNFKNLRDGVNQGVADFFMWEHFTSKRYYDNGEIKRIGEIYTPWPSWVIVASKKALEAKADAIDDFSQGVIKGIEYFNQNPDEAVKWIAENLDYTEDDAREWLKTVEFNPDLKIDWETVVNNTKATLQQAGVLTDSEETLDKRLIESVRH</sequence>
<dbReference type="Gene3D" id="3.40.190.10">
    <property type="entry name" value="Periplasmic binding protein-like II"/>
    <property type="match status" value="2"/>
</dbReference>
<organism evidence="5 6">
    <name type="scientific">Diutina rugosa</name>
    <name type="common">Yeast</name>
    <name type="synonym">Candida rugosa</name>
    <dbReference type="NCBI Taxonomy" id="5481"/>
    <lineage>
        <taxon>Eukaryota</taxon>
        <taxon>Fungi</taxon>
        <taxon>Dikarya</taxon>
        <taxon>Ascomycota</taxon>
        <taxon>Saccharomycotina</taxon>
        <taxon>Pichiomycetes</taxon>
        <taxon>Debaryomycetaceae</taxon>
        <taxon>Diutina</taxon>
    </lineage>
</organism>
<accession>A0A642UKW1</accession>
<dbReference type="PANTHER" id="PTHR30024">
    <property type="entry name" value="ALIPHATIC SULFONATES-BINDING PROTEIN-RELATED"/>
    <property type="match status" value="1"/>
</dbReference>
<keyword evidence="3" id="KW-0732">Signal</keyword>
<protein>
    <recommendedName>
        <fullName evidence="4">Ca3427-like PBP 2 domain-containing protein</fullName>
    </recommendedName>
</protein>
<comment type="caution">
    <text evidence="5">The sequence shown here is derived from an EMBL/GenBank/DDBJ whole genome shotgun (WGS) entry which is preliminary data.</text>
</comment>
<reference evidence="5 6" key="1">
    <citation type="submission" date="2019-07" db="EMBL/GenBank/DDBJ databases">
        <title>Genome assembly of two rare yeast pathogens: Diutina rugosa and Trichomonascus ciferrii.</title>
        <authorList>
            <person name="Mixao V."/>
            <person name="Saus E."/>
            <person name="Hansen A."/>
            <person name="Lass-Flor C."/>
            <person name="Gabaldon T."/>
        </authorList>
    </citation>
    <scope>NUCLEOTIDE SEQUENCE [LARGE SCALE GENOMIC DNA]</scope>
    <source>
        <strain evidence="5 6">CBS 613</strain>
    </source>
</reference>
<dbReference type="InterPro" id="IPR054364">
    <property type="entry name" value="Ca3427-like_PBP2"/>
</dbReference>
<proteinExistence type="inferred from homology"/>
<name>A0A642UKW1_DIURU</name>
<dbReference type="AlphaFoldDB" id="A0A642UKW1"/>
<dbReference type="Pfam" id="PF22384">
    <property type="entry name" value="PBP2_Ca3427_like"/>
    <property type="match status" value="1"/>
</dbReference>
<dbReference type="CDD" id="cd13637">
    <property type="entry name" value="PBP2_Ca3427_like"/>
    <property type="match status" value="1"/>
</dbReference>
<feature type="domain" description="Ca3427-like PBP 2" evidence="4">
    <location>
        <begin position="83"/>
        <end position="176"/>
    </location>
</feature>
<dbReference type="Proteomes" id="UP000449547">
    <property type="component" value="Unassembled WGS sequence"/>
</dbReference>
<dbReference type="PANTHER" id="PTHR30024:SF47">
    <property type="entry name" value="TAURINE-BINDING PERIPLASMIC PROTEIN"/>
    <property type="match status" value="1"/>
</dbReference>
<dbReference type="EMBL" id="SWFT01000105">
    <property type="protein sequence ID" value="KAA8901112.1"/>
    <property type="molecule type" value="Genomic_DNA"/>
</dbReference>
<evidence type="ECO:0000259" key="4">
    <source>
        <dbReference type="Pfam" id="PF22384"/>
    </source>
</evidence>
<dbReference type="OrthoDB" id="1363at2759"/>
<dbReference type="OMA" id="HFNLPWH"/>
<dbReference type="RefSeq" id="XP_034011735.1">
    <property type="nucleotide sequence ID" value="XM_034156249.1"/>
</dbReference>
<evidence type="ECO:0000313" key="6">
    <source>
        <dbReference type="Proteomes" id="UP000449547"/>
    </source>
</evidence>
<evidence type="ECO:0000256" key="2">
    <source>
        <dbReference type="ARBA" id="ARBA00010742"/>
    </source>
</evidence>
<evidence type="ECO:0000256" key="1">
    <source>
        <dbReference type="ARBA" id="ARBA00004418"/>
    </source>
</evidence>
<dbReference type="SUPFAM" id="SSF53850">
    <property type="entry name" value="Periplasmic binding protein-like II"/>
    <property type="match status" value="1"/>
</dbReference>
<dbReference type="GO" id="GO:0042597">
    <property type="term" value="C:periplasmic space"/>
    <property type="evidence" value="ECO:0007669"/>
    <property type="project" value="UniProtKB-SubCell"/>
</dbReference>
<comment type="similarity">
    <text evidence="2">Belongs to the bacterial solute-binding protein SsuA/TauA family.</text>
</comment>
<evidence type="ECO:0000313" key="5">
    <source>
        <dbReference type="EMBL" id="KAA8901112.1"/>
    </source>
</evidence>
<dbReference type="GeneID" id="54782133"/>
<gene>
    <name evidence="5" type="ORF">DIURU_003482</name>
</gene>
<evidence type="ECO:0000256" key="3">
    <source>
        <dbReference type="ARBA" id="ARBA00022729"/>
    </source>
</evidence>
<dbReference type="VEuPathDB" id="FungiDB:DIURU_003482"/>